<comment type="caution">
    <text evidence="2">The sequence shown here is derived from an EMBL/GenBank/DDBJ whole genome shotgun (WGS) entry which is preliminary data.</text>
</comment>
<proteinExistence type="predicted"/>
<evidence type="ECO:0000256" key="1">
    <source>
        <dbReference type="SAM" id="MobiDB-lite"/>
    </source>
</evidence>
<organism evidence="2 3">
    <name type="scientific">Trichonephila inaurata madagascariensis</name>
    <dbReference type="NCBI Taxonomy" id="2747483"/>
    <lineage>
        <taxon>Eukaryota</taxon>
        <taxon>Metazoa</taxon>
        <taxon>Ecdysozoa</taxon>
        <taxon>Arthropoda</taxon>
        <taxon>Chelicerata</taxon>
        <taxon>Arachnida</taxon>
        <taxon>Araneae</taxon>
        <taxon>Araneomorphae</taxon>
        <taxon>Entelegynae</taxon>
        <taxon>Araneoidea</taxon>
        <taxon>Nephilidae</taxon>
        <taxon>Trichonephila</taxon>
        <taxon>Trichonephila inaurata</taxon>
    </lineage>
</organism>
<feature type="region of interest" description="Disordered" evidence="1">
    <location>
        <begin position="1"/>
        <end position="29"/>
    </location>
</feature>
<gene>
    <name evidence="2" type="ORF">TNIN_277591</name>
</gene>
<sequence>MMCSAQFPQQQSENRRGKRREFQSSTLPRPVSLPLRSFYYGTGGARMAVTSGGRLGDADSNTGVGKMLKFGASQVCAGEEGLFGKEY</sequence>
<protein>
    <submittedName>
        <fullName evidence="2">Uncharacterized protein</fullName>
    </submittedName>
</protein>
<feature type="compositionally biased region" description="Polar residues" evidence="1">
    <location>
        <begin position="1"/>
        <end position="12"/>
    </location>
</feature>
<reference evidence="2" key="1">
    <citation type="submission" date="2020-08" db="EMBL/GenBank/DDBJ databases">
        <title>Multicomponent nature underlies the extraordinary mechanical properties of spider dragline silk.</title>
        <authorList>
            <person name="Kono N."/>
            <person name="Nakamura H."/>
            <person name="Mori M."/>
            <person name="Yoshida Y."/>
            <person name="Ohtoshi R."/>
            <person name="Malay A.D."/>
            <person name="Moran D.A.P."/>
            <person name="Tomita M."/>
            <person name="Numata K."/>
            <person name="Arakawa K."/>
        </authorList>
    </citation>
    <scope>NUCLEOTIDE SEQUENCE</scope>
</reference>
<dbReference type="EMBL" id="BMAV01015901">
    <property type="protein sequence ID" value="GFY66208.1"/>
    <property type="molecule type" value="Genomic_DNA"/>
</dbReference>
<accession>A0A8X6Y8T2</accession>
<dbReference type="Proteomes" id="UP000886998">
    <property type="component" value="Unassembled WGS sequence"/>
</dbReference>
<evidence type="ECO:0000313" key="2">
    <source>
        <dbReference type="EMBL" id="GFY66208.1"/>
    </source>
</evidence>
<name>A0A8X6Y8T2_9ARAC</name>
<dbReference type="AlphaFoldDB" id="A0A8X6Y8T2"/>
<evidence type="ECO:0000313" key="3">
    <source>
        <dbReference type="Proteomes" id="UP000886998"/>
    </source>
</evidence>
<keyword evidence="3" id="KW-1185">Reference proteome</keyword>